<comment type="caution">
    <text evidence="9">The sequence shown here is derived from an EMBL/GenBank/DDBJ whole genome shotgun (WGS) entry which is preliminary data.</text>
</comment>
<dbReference type="Proteomes" id="UP000441208">
    <property type="component" value="Unassembled WGS sequence"/>
</dbReference>
<dbReference type="EMBL" id="QXGA01005534">
    <property type="protein sequence ID" value="KAE9066703.1"/>
    <property type="molecule type" value="Genomic_DNA"/>
</dbReference>
<evidence type="ECO:0000313" key="8">
    <source>
        <dbReference type="EMBL" id="KAE9060713.1"/>
    </source>
</evidence>
<dbReference type="EMBL" id="QXGD01005164">
    <property type="protein sequence ID" value="KAE9167178.1"/>
    <property type="molecule type" value="Genomic_DNA"/>
</dbReference>
<dbReference type="GO" id="GO:0019566">
    <property type="term" value="P:arabinose metabolic process"/>
    <property type="evidence" value="ECO:0007669"/>
    <property type="project" value="InterPro"/>
</dbReference>
<keyword evidence="4" id="KW-0732">Signal</keyword>
<feature type="chain" id="PRO_5033873029" evidence="4">
    <location>
        <begin position="19"/>
        <end position="355"/>
    </location>
</feature>
<dbReference type="GO" id="GO:0046556">
    <property type="term" value="F:alpha-L-arabinofuranosidase activity"/>
    <property type="evidence" value="ECO:0007669"/>
    <property type="project" value="InterPro"/>
</dbReference>
<evidence type="ECO:0000313" key="10">
    <source>
        <dbReference type="EMBL" id="KAE9162910.1"/>
    </source>
</evidence>
<feature type="disulfide bond" evidence="2">
    <location>
        <begin position="21"/>
        <end position="31"/>
    </location>
</feature>
<evidence type="ECO:0000313" key="12">
    <source>
        <dbReference type="EMBL" id="KAE9266166.1"/>
    </source>
</evidence>
<organism evidence="9 17">
    <name type="scientific">Phytophthora fragariae</name>
    <dbReference type="NCBI Taxonomy" id="53985"/>
    <lineage>
        <taxon>Eukaryota</taxon>
        <taxon>Sar</taxon>
        <taxon>Stramenopiles</taxon>
        <taxon>Oomycota</taxon>
        <taxon>Peronosporomycetes</taxon>
        <taxon>Peronosporales</taxon>
        <taxon>Peronosporaceae</taxon>
        <taxon>Phytophthora</taxon>
    </lineage>
</organism>
<dbReference type="EMBL" id="QXFZ01005520">
    <property type="protein sequence ID" value="KAE9060713.1"/>
    <property type="molecule type" value="Genomic_DNA"/>
</dbReference>
<dbReference type="EMBL" id="QXGE01005988">
    <property type="protein sequence ID" value="KAE9266166.1"/>
    <property type="molecule type" value="Genomic_DNA"/>
</dbReference>
<accession>A0A6A3Q1F2</accession>
<dbReference type="InterPro" id="IPR038964">
    <property type="entry name" value="ABFB"/>
</dbReference>
<dbReference type="PANTHER" id="PTHR39447:SF2">
    <property type="entry name" value="ALPHA-L-ARABINOFURANOSIDASE B"/>
    <property type="match status" value="1"/>
</dbReference>
<dbReference type="GO" id="GO:0031221">
    <property type="term" value="P:arabinan metabolic process"/>
    <property type="evidence" value="ECO:0007669"/>
    <property type="project" value="InterPro"/>
</dbReference>
<dbReference type="InterPro" id="IPR015289">
    <property type="entry name" value="A-L-arabinofuranosidase_B_cat"/>
</dbReference>
<sequence length="355" mass="36818">MLCGLSLFAAVLLGAASAAPCDIYNAAKTPCVAAHSTVRSLLDAYTDPMYQVKRASDTKTLDIKPLKAGGIADAASQDTFCQGTTCVISIIYDQSGKGNHLTSAPAGGAKNSPDDPSRADRLPVTIGMEKAYGVYIDAGNGYRNDNTTGIPIGDDAEAIYMVADGTHYNQYCCFDYGNAETDNKDDGAATMEAIYFGNSTQWGFGEGTGPWVMADLEDGLFGCAAGKQCTNTPSISATPYLVAMLKGRSGGTFALKQGSAQSGPLQTTYDGPRPTGYTVMKKQGAIVLGIGGDNSNWAVGSFYEGVIVSGDPTNEVDDKVQENIVAAAYGGESEEPAVYTFSSVSSVGSASVSTP</sequence>
<keyword evidence="2" id="KW-1015">Disulfide bond</keyword>
<feature type="disulfide bond" evidence="2">
    <location>
        <begin position="172"/>
        <end position="173"/>
    </location>
</feature>
<keyword evidence="14" id="KW-1185">Reference proteome</keyword>
<evidence type="ECO:0000313" key="18">
    <source>
        <dbReference type="Proteomes" id="UP000441208"/>
    </source>
</evidence>
<dbReference type="InterPro" id="IPR013320">
    <property type="entry name" value="ConA-like_dom_sf"/>
</dbReference>
<evidence type="ECO:0000313" key="16">
    <source>
        <dbReference type="Proteomes" id="UP000440367"/>
    </source>
</evidence>
<evidence type="ECO:0000313" key="6">
    <source>
        <dbReference type="EMBL" id="KAE8918976.1"/>
    </source>
</evidence>
<dbReference type="Proteomes" id="UP000440367">
    <property type="component" value="Unassembled WGS sequence"/>
</dbReference>
<name>A0A6A3Q1F2_9STRA</name>
<evidence type="ECO:0000313" key="14">
    <source>
        <dbReference type="Proteomes" id="UP000433483"/>
    </source>
</evidence>
<dbReference type="Proteomes" id="UP000440732">
    <property type="component" value="Unassembled WGS sequence"/>
</dbReference>
<dbReference type="GO" id="GO:0045490">
    <property type="term" value="P:pectin catabolic process"/>
    <property type="evidence" value="ECO:0007669"/>
    <property type="project" value="TreeGrafter"/>
</dbReference>
<evidence type="ECO:0000259" key="5">
    <source>
        <dbReference type="Pfam" id="PF09206"/>
    </source>
</evidence>
<evidence type="ECO:0000313" key="7">
    <source>
        <dbReference type="EMBL" id="KAE8960798.1"/>
    </source>
</evidence>
<dbReference type="EMBL" id="QXGF01005099">
    <property type="protein sequence ID" value="KAE8918976.1"/>
    <property type="molecule type" value="Genomic_DNA"/>
</dbReference>
<evidence type="ECO:0000313" key="9">
    <source>
        <dbReference type="EMBL" id="KAE9066703.1"/>
    </source>
</evidence>
<evidence type="ECO:0000313" key="19">
    <source>
        <dbReference type="Proteomes" id="UP000460718"/>
    </source>
</evidence>
<dbReference type="Gene3D" id="2.60.120.200">
    <property type="match status" value="1"/>
</dbReference>
<dbReference type="PANTHER" id="PTHR39447">
    <property type="entry name" value="ALPHA-L-ARABINOFURANOSIDASE B"/>
    <property type="match status" value="1"/>
</dbReference>
<dbReference type="Pfam" id="PF09206">
    <property type="entry name" value="ArabFuran-catal"/>
    <property type="match status" value="1"/>
</dbReference>
<dbReference type="EMBL" id="QXGB01005506">
    <property type="protein sequence ID" value="KAE9162910.1"/>
    <property type="molecule type" value="Genomic_DNA"/>
</dbReference>
<evidence type="ECO:0000313" key="13">
    <source>
        <dbReference type="Proteomes" id="UP000429523"/>
    </source>
</evidence>
<dbReference type="OrthoDB" id="157622at2759"/>
<dbReference type="Proteomes" id="UP000460718">
    <property type="component" value="Unassembled WGS sequence"/>
</dbReference>
<dbReference type="Proteomes" id="UP000437068">
    <property type="component" value="Unassembled WGS sequence"/>
</dbReference>
<reference evidence="13 14" key="1">
    <citation type="submission" date="2018-08" db="EMBL/GenBank/DDBJ databases">
        <title>Genomic investigation of the strawberry pathogen Phytophthora fragariae indicates pathogenicity is determined by transcriptional variation in three key races.</title>
        <authorList>
            <person name="Adams T.M."/>
            <person name="Armitage A.D."/>
            <person name="Sobczyk M.K."/>
            <person name="Bates H.J."/>
            <person name="Dunwell J.M."/>
            <person name="Nellist C.F."/>
            <person name="Harrison R.J."/>
        </authorList>
    </citation>
    <scope>NUCLEOTIDE SEQUENCE [LARGE SCALE GENOMIC DNA]</scope>
    <source>
        <strain evidence="12 15">A4</strain>
        <strain evidence="11 16">BC-1</strain>
        <strain evidence="10 14">NOV-27</strain>
        <strain evidence="9 17">NOV-5</strain>
        <strain evidence="8 18">NOV-71</strain>
        <strain evidence="6 13">NOV-9</strain>
        <strain evidence="7 19">SCRP245</strain>
    </source>
</reference>
<evidence type="ECO:0000256" key="3">
    <source>
        <dbReference type="SAM" id="MobiDB-lite"/>
    </source>
</evidence>
<dbReference type="Proteomes" id="UP000433483">
    <property type="component" value="Unassembled WGS sequence"/>
</dbReference>
<evidence type="ECO:0000313" key="11">
    <source>
        <dbReference type="EMBL" id="KAE9167178.1"/>
    </source>
</evidence>
<feature type="region of interest" description="Disordered" evidence="3">
    <location>
        <begin position="102"/>
        <end position="121"/>
    </location>
</feature>
<dbReference type="EMBL" id="QXFW01005852">
    <property type="protein sequence ID" value="KAE8960798.1"/>
    <property type="molecule type" value="Genomic_DNA"/>
</dbReference>
<feature type="domain" description="Alpha-L-arabinofuranosidase B catalytic" evidence="5">
    <location>
        <begin position="20"/>
        <end position="329"/>
    </location>
</feature>
<gene>
    <name evidence="12" type="ORF">PF001_g30590</name>
    <name evidence="11" type="ORF">PF002_g30944</name>
    <name evidence="10" type="ORF">PF005_g30661</name>
    <name evidence="9" type="ORF">PF006_g30160</name>
    <name evidence="8" type="ORF">PF007_g30507</name>
    <name evidence="6" type="ORF">PF009_g30711</name>
    <name evidence="7" type="ORF">PF011_g29975</name>
</gene>
<evidence type="ECO:0000313" key="15">
    <source>
        <dbReference type="Proteomes" id="UP000437068"/>
    </source>
</evidence>
<protein>
    <submittedName>
        <fullName evidence="9">Putative alpha-L-arabinofuranosidase B</fullName>
    </submittedName>
</protein>
<dbReference type="Proteomes" id="UP000429523">
    <property type="component" value="Unassembled WGS sequence"/>
</dbReference>
<dbReference type="AlphaFoldDB" id="A0A6A3Q1F2"/>
<evidence type="ECO:0000256" key="1">
    <source>
        <dbReference type="PIRSR" id="PIRSR638964-1"/>
    </source>
</evidence>
<feature type="signal peptide" evidence="4">
    <location>
        <begin position="1"/>
        <end position="18"/>
    </location>
</feature>
<feature type="active site" description="Nucleophile" evidence="1">
    <location>
        <position position="217"/>
    </location>
</feature>
<proteinExistence type="predicted"/>
<evidence type="ECO:0000256" key="4">
    <source>
        <dbReference type="SAM" id="SignalP"/>
    </source>
</evidence>
<feature type="disulfide bond" evidence="2">
    <location>
        <begin position="81"/>
        <end position="86"/>
    </location>
</feature>
<feature type="compositionally biased region" description="Basic and acidic residues" evidence="3">
    <location>
        <begin position="112"/>
        <end position="121"/>
    </location>
</feature>
<feature type="active site" description="Proton donor" evidence="1">
    <location>
        <position position="293"/>
    </location>
</feature>
<evidence type="ECO:0000313" key="17">
    <source>
        <dbReference type="Proteomes" id="UP000440732"/>
    </source>
</evidence>
<evidence type="ECO:0000256" key="2">
    <source>
        <dbReference type="PIRSR" id="PIRSR638964-3"/>
    </source>
</evidence>
<dbReference type="SUPFAM" id="SSF49899">
    <property type="entry name" value="Concanavalin A-like lectins/glucanases"/>
    <property type="match status" value="1"/>
</dbReference>